<keyword evidence="4" id="KW-0378">Hydrolase</keyword>
<dbReference type="Pfam" id="PF13365">
    <property type="entry name" value="Trypsin_2"/>
    <property type="match status" value="1"/>
</dbReference>
<keyword evidence="1 2" id="KW-0732">Signal</keyword>
<dbReference type="AlphaFoldDB" id="A0A4P8EGM2"/>
<keyword evidence="4" id="KW-0645">Protease</keyword>
<proteinExistence type="predicted"/>
<name>A0A4P8EGM2_9RHOB</name>
<dbReference type="PROSITE" id="PS50240">
    <property type="entry name" value="TRYPSIN_DOM"/>
    <property type="match status" value="1"/>
</dbReference>
<dbReference type="EMBL" id="CP039964">
    <property type="protein sequence ID" value="QCO55873.1"/>
    <property type="molecule type" value="Genomic_DNA"/>
</dbReference>
<dbReference type="GO" id="GO:0006508">
    <property type="term" value="P:proteolysis"/>
    <property type="evidence" value="ECO:0007669"/>
    <property type="project" value="UniProtKB-KW"/>
</dbReference>
<dbReference type="PANTHER" id="PTHR15462">
    <property type="entry name" value="SERINE PROTEASE"/>
    <property type="match status" value="1"/>
</dbReference>
<evidence type="ECO:0000256" key="2">
    <source>
        <dbReference type="SAM" id="SignalP"/>
    </source>
</evidence>
<reference evidence="4 5" key="1">
    <citation type="submission" date="2019-05" db="EMBL/GenBank/DDBJ databases">
        <title>Pseudorhodobacter turbinis sp. nov., isolated from the gut of the Korean turban shell.</title>
        <authorList>
            <person name="Jeong Y.-S."/>
            <person name="Kang W.-R."/>
            <person name="Bae J.-W."/>
        </authorList>
    </citation>
    <scope>NUCLEOTIDE SEQUENCE [LARGE SCALE GENOMIC DNA]</scope>
    <source>
        <strain evidence="4 5">S12M18</strain>
    </source>
</reference>
<evidence type="ECO:0000313" key="4">
    <source>
        <dbReference type="EMBL" id="QCO55873.1"/>
    </source>
</evidence>
<gene>
    <name evidence="4" type="ORF">EOK75_09025</name>
</gene>
<dbReference type="GO" id="GO:0004252">
    <property type="term" value="F:serine-type endopeptidase activity"/>
    <property type="evidence" value="ECO:0007669"/>
    <property type="project" value="InterPro"/>
</dbReference>
<dbReference type="InterPro" id="IPR043504">
    <property type="entry name" value="Peptidase_S1_PA_chymotrypsin"/>
</dbReference>
<protein>
    <submittedName>
        <fullName evidence="4">Trypsin-like serine protease</fullName>
    </submittedName>
</protein>
<dbReference type="InterPro" id="IPR001254">
    <property type="entry name" value="Trypsin_dom"/>
</dbReference>
<dbReference type="SUPFAM" id="SSF50494">
    <property type="entry name" value="Trypsin-like serine proteases"/>
    <property type="match status" value="1"/>
</dbReference>
<dbReference type="Proteomes" id="UP000298631">
    <property type="component" value="Chromosome"/>
</dbReference>
<dbReference type="InterPro" id="IPR009003">
    <property type="entry name" value="Peptidase_S1_PA"/>
</dbReference>
<dbReference type="PRINTS" id="PR00722">
    <property type="entry name" value="CHYMOTRYPSIN"/>
</dbReference>
<feature type="domain" description="Peptidase S1" evidence="3">
    <location>
        <begin position="13"/>
        <end position="224"/>
    </location>
</feature>
<evidence type="ECO:0000256" key="1">
    <source>
        <dbReference type="ARBA" id="ARBA00022729"/>
    </source>
</evidence>
<feature type="chain" id="PRO_5020630189" evidence="2">
    <location>
        <begin position="23"/>
        <end position="224"/>
    </location>
</feature>
<sequence>MARTWRIGLGALLIGAAGQVAAQEVPSAIGRISYGNTFRSGSAICTGVLVTPDLVLTARHCLARSQARPGMVQFAAGYSAGRSVVTGRGAEVILSTADVTASMANDVALLRLASPVPMDLVAPLPLASPDAGPPSAPFNLFAYRRDTPEQAERQDDCALLTTAPGVLALSCRVVSGNSGAPVLAKDGEAWQIHAVMVASSRGGQVHSLAALVPPDLRARIEESF</sequence>
<dbReference type="KEGG" id="pseb:EOK75_09025"/>
<dbReference type="Gene3D" id="2.40.10.10">
    <property type="entry name" value="Trypsin-like serine proteases"/>
    <property type="match status" value="2"/>
</dbReference>
<feature type="signal peptide" evidence="2">
    <location>
        <begin position="1"/>
        <end position="22"/>
    </location>
</feature>
<organism evidence="4 5">
    <name type="scientific">Pseudorhodobacter turbinis</name>
    <dbReference type="NCBI Taxonomy" id="2500533"/>
    <lineage>
        <taxon>Bacteria</taxon>
        <taxon>Pseudomonadati</taxon>
        <taxon>Pseudomonadota</taxon>
        <taxon>Alphaproteobacteria</taxon>
        <taxon>Rhodobacterales</taxon>
        <taxon>Paracoccaceae</taxon>
        <taxon>Pseudorhodobacter</taxon>
    </lineage>
</organism>
<dbReference type="PANTHER" id="PTHR15462:SF8">
    <property type="entry name" value="SERINE PROTEASE"/>
    <property type="match status" value="1"/>
</dbReference>
<dbReference type="RefSeq" id="WP_137193633.1">
    <property type="nucleotide sequence ID" value="NZ_CP039964.1"/>
</dbReference>
<evidence type="ECO:0000313" key="5">
    <source>
        <dbReference type="Proteomes" id="UP000298631"/>
    </source>
</evidence>
<dbReference type="InterPro" id="IPR001314">
    <property type="entry name" value="Peptidase_S1A"/>
</dbReference>
<accession>A0A4P8EGM2</accession>
<dbReference type="OrthoDB" id="267336at2"/>
<keyword evidence="5" id="KW-1185">Reference proteome</keyword>
<dbReference type="InterPro" id="IPR050966">
    <property type="entry name" value="Glutamyl_endopeptidase"/>
</dbReference>
<evidence type="ECO:0000259" key="3">
    <source>
        <dbReference type="PROSITE" id="PS50240"/>
    </source>
</evidence>